<organism evidence="3 4">
    <name type="scientific">Ramazzottius varieornatus</name>
    <name type="common">Water bear</name>
    <name type="synonym">Tardigrade</name>
    <dbReference type="NCBI Taxonomy" id="947166"/>
    <lineage>
        <taxon>Eukaryota</taxon>
        <taxon>Metazoa</taxon>
        <taxon>Ecdysozoa</taxon>
        <taxon>Tardigrada</taxon>
        <taxon>Eutardigrada</taxon>
        <taxon>Parachela</taxon>
        <taxon>Hypsibioidea</taxon>
        <taxon>Ramazzottiidae</taxon>
        <taxon>Ramazzottius</taxon>
    </lineage>
</organism>
<evidence type="ECO:0000313" key="3">
    <source>
        <dbReference type="EMBL" id="GAV05845.1"/>
    </source>
</evidence>
<evidence type="ECO:0000313" key="4">
    <source>
        <dbReference type="Proteomes" id="UP000186922"/>
    </source>
</evidence>
<name>A0A1D1VWL0_RAMVA</name>
<feature type="region of interest" description="Disordered" evidence="2">
    <location>
        <begin position="453"/>
        <end position="476"/>
    </location>
</feature>
<evidence type="ECO:0000256" key="2">
    <source>
        <dbReference type="SAM" id="MobiDB-lite"/>
    </source>
</evidence>
<feature type="coiled-coil region" evidence="1">
    <location>
        <begin position="77"/>
        <end position="267"/>
    </location>
</feature>
<keyword evidence="1" id="KW-0175">Coiled coil</keyword>
<dbReference type="OrthoDB" id="10462851at2759"/>
<reference evidence="3 4" key="1">
    <citation type="journal article" date="2016" name="Nat. Commun.">
        <title>Extremotolerant tardigrade genome and improved radiotolerance of human cultured cells by tardigrade-unique protein.</title>
        <authorList>
            <person name="Hashimoto T."/>
            <person name="Horikawa D.D."/>
            <person name="Saito Y."/>
            <person name="Kuwahara H."/>
            <person name="Kozuka-Hata H."/>
            <person name="Shin-I T."/>
            <person name="Minakuchi Y."/>
            <person name="Ohishi K."/>
            <person name="Motoyama A."/>
            <person name="Aizu T."/>
            <person name="Enomoto A."/>
            <person name="Kondo K."/>
            <person name="Tanaka S."/>
            <person name="Hara Y."/>
            <person name="Koshikawa S."/>
            <person name="Sagara H."/>
            <person name="Miura T."/>
            <person name="Yokobori S."/>
            <person name="Miyagawa K."/>
            <person name="Suzuki Y."/>
            <person name="Kubo T."/>
            <person name="Oyama M."/>
            <person name="Kohara Y."/>
            <person name="Fujiyama A."/>
            <person name="Arakawa K."/>
            <person name="Katayama T."/>
            <person name="Toyoda A."/>
            <person name="Kunieda T."/>
        </authorList>
    </citation>
    <scope>NUCLEOTIDE SEQUENCE [LARGE SCALE GENOMIC DNA]</scope>
    <source>
        <strain evidence="3 4">YOKOZUNA-1</strain>
    </source>
</reference>
<sequence>MSKPWTPRHVFSGRSRTGSDPGDTPLSTGRNGRSWGATPDQHGSVVERIQESLELEQSRRRHCEKMIACIQSTLLQANEEMAAMAEQSRRREQLLAEKEEKVRAQQMEHCNMESFLRTSLEEANTKTRNIASDYEREKAEWRNSENSYHDKITELESKIKCMREELRNSKHRLAEYEAERNRMQCALKDAEQELTRFKNASQSERVHLESSKREYKKRVEELMGELESMKKYAECQERKCHEIEERVSRTESQLENAVRCKQAAEREVAEQAALQQSTLHELTRSLRCEYEGKMVEAEKQHRREMEKLTACNSRRNECEFEKMREDIRSEFEEKIARLKVDHKLKESNYEKQVCRMVEKMRQYECKLEGIVRDKEQEIGCFTGKADPFRVSYSPTRNWKSSDDKYSGSKWKSGGYGGCGEDSTLRTLRAAKTLLDDGLTSPRRFVIHGTYTPRRSAGGCSPDSGRRSCSLRKGYFS</sequence>
<accession>A0A1D1VWL0</accession>
<feature type="region of interest" description="Disordered" evidence="2">
    <location>
        <begin position="1"/>
        <end position="44"/>
    </location>
</feature>
<dbReference type="EMBL" id="BDGG01000012">
    <property type="protein sequence ID" value="GAV05845.1"/>
    <property type="molecule type" value="Genomic_DNA"/>
</dbReference>
<comment type="caution">
    <text evidence="3">The sequence shown here is derived from an EMBL/GenBank/DDBJ whole genome shotgun (WGS) entry which is preliminary data.</text>
</comment>
<keyword evidence="4" id="KW-1185">Reference proteome</keyword>
<dbReference type="AlphaFoldDB" id="A0A1D1VWL0"/>
<dbReference type="Proteomes" id="UP000186922">
    <property type="component" value="Unassembled WGS sequence"/>
</dbReference>
<protein>
    <submittedName>
        <fullName evidence="3">Uncharacterized protein</fullName>
    </submittedName>
</protein>
<evidence type="ECO:0000256" key="1">
    <source>
        <dbReference type="SAM" id="Coils"/>
    </source>
</evidence>
<proteinExistence type="predicted"/>
<gene>
    <name evidence="3" type="primary">RvY_15915-1</name>
    <name evidence="3" type="synonym">RvY_15915.1</name>
    <name evidence="3" type="ORF">RvY_15915</name>
</gene>